<dbReference type="Proteomes" id="UP000219281">
    <property type="component" value="Unassembled WGS sequence"/>
</dbReference>
<evidence type="ECO:0000256" key="1">
    <source>
        <dbReference type="SAM" id="MobiDB-lite"/>
    </source>
</evidence>
<feature type="compositionally biased region" description="Basic and acidic residues" evidence="1">
    <location>
        <begin position="468"/>
        <end position="487"/>
    </location>
</feature>
<sequence>MQGQRYIKQLKYKWIAIYLIQGFAVSLGFSLLINSISTHFFQPNYGIALLAFFLAALVFLTIRPVWKIDDAWVARYLDTHFPILEDSASLLLRNPAELSQLAQLQANKTLSLLPQKETTKGATKKVTLGFVCLALGLLSTFALGKLKKIDKETISVEHHQNPTIAIPENIAPQIADYSITIQAPTYTAKPARSQKQFALKVEIGGTVKWTISTNKSLQSFEVIFNDKERIKLKPTDKSATQWNFSRKIDKSGFYQLEIEGTKSDLYQIELIPDHPVNIKIIQPKPQTTIDIGQAAKIDLSAILTDDYGIAAAFISATMASGKGESVSFTENKLSFETNIRNQRSLNLKKHINLKSLGMKPGDELYFFIQAKDNKGQESRSDVYSVSIVDTAELMSMAGMTSGVNLVPEYFRSQRQIILDTEKLLAEKASLTQDEFKKRSNNLGVDQKLLRLRYGQFLGEENETQIGGDDEHHADDGHDHGSHKKEEEKFGDVKALMDKYAHKHDIAEDATFFEPEIKAQLKAVLNEMWKAELNLRTYKPQEALPFEYKALRLLKDLQQKSRAYVAKTTIKTTALKFEKRLTGELEKITNPSTKSQFELTDRNREELKVLLALLDLHQNGKSFNTNEKALLQTGEKQIIAAAASKPASFLAALNSLRRLNSQAKPQKRDIETVSNAIYRIIGKAAAQPQAKNAGSSKQLSANYFNNLKNGN</sequence>
<keyword evidence="2" id="KW-1133">Transmembrane helix</keyword>
<feature type="transmembrane region" description="Helical" evidence="2">
    <location>
        <begin position="45"/>
        <end position="66"/>
    </location>
</feature>
<protein>
    <recommendedName>
        <fullName evidence="5">DUF4175 family protein</fullName>
    </recommendedName>
</protein>
<evidence type="ECO:0000313" key="4">
    <source>
        <dbReference type="Proteomes" id="UP000219281"/>
    </source>
</evidence>
<dbReference type="OrthoDB" id="780137at2"/>
<dbReference type="RefSeq" id="WP_097128138.1">
    <property type="nucleotide sequence ID" value="NZ_OCMT01000001.1"/>
</dbReference>
<evidence type="ECO:0000313" key="3">
    <source>
        <dbReference type="EMBL" id="SOD11977.1"/>
    </source>
</evidence>
<name>A0A285ZQQ2_9SPHI</name>
<accession>A0A285ZQQ2</accession>
<feature type="transmembrane region" description="Helical" evidence="2">
    <location>
        <begin position="126"/>
        <end position="144"/>
    </location>
</feature>
<keyword evidence="4" id="KW-1185">Reference proteome</keyword>
<gene>
    <name evidence="3" type="ORF">SAMN06297358_0430</name>
</gene>
<organism evidence="3 4">
    <name type="scientific">Pedobacter xixiisoli</name>
    <dbReference type="NCBI Taxonomy" id="1476464"/>
    <lineage>
        <taxon>Bacteria</taxon>
        <taxon>Pseudomonadati</taxon>
        <taxon>Bacteroidota</taxon>
        <taxon>Sphingobacteriia</taxon>
        <taxon>Sphingobacteriales</taxon>
        <taxon>Sphingobacteriaceae</taxon>
        <taxon>Pedobacter</taxon>
    </lineage>
</organism>
<proteinExistence type="predicted"/>
<evidence type="ECO:0000256" key="2">
    <source>
        <dbReference type="SAM" id="Phobius"/>
    </source>
</evidence>
<evidence type="ECO:0008006" key="5">
    <source>
        <dbReference type="Google" id="ProtNLM"/>
    </source>
</evidence>
<keyword evidence="2" id="KW-0812">Transmembrane</keyword>
<feature type="region of interest" description="Disordered" evidence="1">
    <location>
        <begin position="462"/>
        <end position="487"/>
    </location>
</feature>
<dbReference type="AlphaFoldDB" id="A0A285ZQQ2"/>
<reference evidence="4" key="1">
    <citation type="submission" date="2017-09" db="EMBL/GenBank/DDBJ databases">
        <authorList>
            <person name="Varghese N."/>
            <person name="Submissions S."/>
        </authorList>
    </citation>
    <scope>NUCLEOTIDE SEQUENCE [LARGE SCALE GENOMIC DNA]</scope>
    <source>
        <strain evidence="4">CGMCC 1.12803</strain>
    </source>
</reference>
<feature type="transmembrane region" description="Helical" evidence="2">
    <location>
        <begin position="12"/>
        <end position="33"/>
    </location>
</feature>
<dbReference type="EMBL" id="OCMT01000001">
    <property type="protein sequence ID" value="SOD11977.1"/>
    <property type="molecule type" value="Genomic_DNA"/>
</dbReference>
<keyword evidence="2" id="KW-0472">Membrane</keyword>